<accession>A0A1W2G8G9</accession>
<feature type="signal peptide" evidence="2">
    <location>
        <begin position="1"/>
        <end position="22"/>
    </location>
</feature>
<keyword evidence="2" id="KW-0732">Signal</keyword>
<dbReference type="Proteomes" id="UP000192472">
    <property type="component" value="Unassembled WGS sequence"/>
</dbReference>
<proteinExistence type="predicted"/>
<evidence type="ECO:0000313" key="3">
    <source>
        <dbReference type="EMBL" id="SMD32985.1"/>
    </source>
</evidence>
<dbReference type="AlphaFoldDB" id="A0A1W2G8G9"/>
<evidence type="ECO:0000256" key="1">
    <source>
        <dbReference type="SAM" id="MobiDB-lite"/>
    </source>
</evidence>
<feature type="region of interest" description="Disordered" evidence="1">
    <location>
        <begin position="598"/>
        <end position="622"/>
    </location>
</feature>
<name>A0A1W2G8G9_REIFA</name>
<feature type="chain" id="PRO_5010715325" evidence="2">
    <location>
        <begin position="23"/>
        <end position="622"/>
    </location>
</feature>
<evidence type="ECO:0000313" key="4">
    <source>
        <dbReference type="Proteomes" id="UP000192472"/>
    </source>
</evidence>
<gene>
    <name evidence="3" type="ORF">SAMN04488029_1346</name>
</gene>
<dbReference type="RefSeq" id="WP_084371617.1">
    <property type="nucleotide sequence ID" value="NZ_FWYF01000001.1"/>
</dbReference>
<dbReference type="EMBL" id="FWYF01000001">
    <property type="protein sequence ID" value="SMD32985.1"/>
    <property type="molecule type" value="Genomic_DNA"/>
</dbReference>
<reference evidence="3 4" key="1">
    <citation type="submission" date="2017-04" db="EMBL/GenBank/DDBJ databases">
        <authorList>
            <person name="Afonso C.L."/>
            <person name="Miller P.J."/>
            <person name="Scott M.A."/>
            <person name="Spackman E."/>
            <person name="Goraichik I."/>
            <person name="Dimitrov K.M."/>
            <person name="Suarez D.L."/>
            <person name="Swayne D.E."/>
        </authorList>
    </citation>
    <scope>NUCLEOTIDE SEQUENCE [LARGE SCALE GENOMIC DNA]</scope>
    <source>
        <strain evidence="3 4">DSM 26133</strain>
    </source>
</reference>
<sequence>MQKSIVLALSILSCCVFHSSFAQKKLKYDKDIFPLIEAKNYDQAMPLLWDYLSDPKNADEPNPNLQVGLYYEGLVNDYHIISDSTAILGASDTAVIYLTKAKTLITEKELKKNDDFYQAFHRRDLRTGDFGIKISDVQLDIEKKLQSLRNINKYAKSIYADLYSINNANAYSMAAYKAFSTQYPDINNLYLMADDGLKDSLVAVIDKNTEIKEKFEKVRDAVSRIGKKGYSPELEWKDIVTYGEDGLTTVDFFANDVVAWNYGQWADDTENVIKRDIFRLKSQISQTMKDLKLESNQINSGSGILNEKPITTLDPNLLADIEKFDKESLSKELLIIQLSKNKFDYLTNESLNERLAVVDDVDYQLAVSDSVVQLIGRMEKSVATLVEPGITIGTKKYRELVNETYGGDIGLIKYRKEMEAKLTSAKSKWLAHNDEYRVRARWGVSEDGADSLYLIPRMDTTYVPHDFSKFYSIVSMKDDSSNTYVIGLEFKGASDKGFVAKVNNARKIEWKKNFALSSFKYSDSEFLVSGQFIPSQEGTVAAYIFSLVPDSKNNIIAVSITPEGETNWVNQLKVSRAPVDVKFNDIVKETIFYTKTEQELESGGGDPNDPGYFVVDRSGNVR</sequence>
<organism evidence="3 4">
    <name type="scientific">Reichenbachiella faecimaris</name>
    <dbReference type="NCBI Taxonomy" id="692418"/>
    <lineage>
        <taxon>Bacteria</taxon>
        <taxon>Pseudomonadati</taxon>
        <taxon>Bacteroidota</taxon>
        <taxon>Cytophagia</taxon>
        <taxon>Cytophagales</taxon>
        <taxon>Reichenbachiellaceae</taxon>
        <taxon>Reichenbachiella</taxon>
    </lineage>
</organism>
<evidence type="ECO:0000256" key="2">
    <source>
        <dbReference type="SAM" id="SignalP"/>
    </source>
</evidence>
<protein>
    <submittedName>
        <fullName evidence="3">Uncharacterized protein</fullName>
    </submittedName>
</protein>
<dbReference type="OrthoDB" id="980916at2"/>
<dbReference type="STRING" id="692418.SAMN04488029_1346"/>
<keyword evidence="4" id="KW-1185">Reference proteome</keyword>